<keyword evidence="10" id="KW-0472">Membrane</keyword>
<evidence type="ECO:0000256" key="11">
    <source>
        <dbReference type="ARBA" id="ARBA00023303"/>
    </source>
</evidence>
<protein>
    <submittedName>
        <fullName evidence="13">DUF1211 domain-containing membrane protein</fullName>
    </submittedName>
</protein>
<reference evidence="13 14" key="1">
    <citation type="journal article" date="2019" name="Int. J. Syst. Evol. Microbiol.">
        <title>Capsulimonas corticalis gen. nov., sp. nov., an aerobic capsulated bacterium, of a novel bacterial order, Capsulimonadales ord. nov., of the class Armatimonadia of the phylum Armatimonadetes.</title>
        <authorList>
            <person name="Li J."/>
            <person name="Kudo C."/>
            <person name="Tonouchi A."/>
        </authorList>
    </citation>
    <scope>NUCLEOTIDE SEQUENCE [LARGE SCALE GENOMIC DNA]</scope>
    <source>
        <strain evidence="13 14">AX-7</strain>
    </source>
</reference>
<comment type="subcellular location">
    <subcellularLocation>
        <location evidence="1">Membrane</location>
        <topology evidence="1">Multi-pass membrane protein</topology>
    </subcellularLocation>
</comment>
<name>A0A402D4G9_9BACT</name>
<evidence type="ECO:0000256" key="12">
    <source>
        <dbReference type="ARBA" id="ARBA00034430"/>
    </source>
</evidence>
<dbReference type="InterPro" id="IPR010617">
    <property type="entry name" value="TMEM175-like"/>
</dbReference>
<evidence type="ECO:0000256" key="2">
    <source>
        <dbReference type="ARBA" id="ARBA00006920"/>
    </source>
</evidence>
<evidence type="ECO:0000256" key="8">
    <source>
        <dbReference type="ARBA" id="ARBA00022989"/>
    </source>
</evidence>
<evidence type="ECO:0000256" key="4">
    <source>
        <dbReference type="ARBA" id="ARBA00022538"/>
    </source>
</evidence>
<dbReference type="EMBL" id="AP025739">
    <property type="protein sequence ID" value="BDI29177.1"/>
    <property type="molecule type" value="Genomic_DNA"/>
</dbReference>
<evidence type="ECO:0000256" key="6">
    <source>
        <dbReference type="ARBA" id="ARBA00022826"/>
    </source>
</evidence>
<keyword evidence="5" id="KW-0812">Transmembrane</keyword>
<evidence type="ECO:0000256" key="1">
    <source>
        <dbReference type="ARBA" id="ARBA00004141"/>
    </source>
</evidence>
<dbReference type="RefSeq" id="WP_119324373.1">
    <property type="nucleotide sequence ID" value="NZ_AP025739.1"/>
</dbReference>
<dbReference type="PANTHER" id="PTHR31462:SF5">
    <property type="entry name" value="ENDOSOMAL_LYSOSOMAL PROTON CHANNEL TMEM175"/>
    <property type="match status" value="1"/>
</dbReference>
<keyword evidence="7" id="KW-0630">Potassium</keyword>
<dbReference type="PANTHER" id="PTHR31462">
    <property type="entry name" value="ENDOSOMAL/LYSOSOMAL POTASSIUM CHANNEL TMEM175"/>
    <property type="match status" value="1"/>
</dbReference>
<evidence type="ECO:0000256" key="9">
    <source>
        <dbReference type="ARBA" id="ARBA00023065"/>
    </source>
</evidence>
<evidence type="ECO:0000256" key="5">
    <source>
        <dbReference type="ARBA" id="ARBA00022692"/>
    </source>
</evidence>
<comment type="similarity">
    <text evidence="2">Belongs to the TMEM175 family.</text>
</comment>
<dbReference type="Proteomes" id="UP000287394">
    <property type="component" value="Chromosome"/>
</dbReference>
<evidence type="ECO:0000256" key="10">
    <source>
        <dbReference type="ARBA" id="ARBA00023136"/>
    </source>
</evidence>
<evidence type="ECO:0000256" key="3">
    <source>
        <dbReference type="ARBA" id="ARBA00022448"/>
    </source>
</evidence>
<keyword evidence="6" id="KW-0631">Potassium channel</keyword>
<keyword evidence="11" id="KW-0407">Ion channel</keyword>
<evidence type="ECO:0000256" key="7">
    <source>
        <dbReference type="ARBA" id="ARBA00022958"/>
    </source>
</evidence>
<keyword evidence="9" id="KW-0406">Ion transport</keyword>
<proteinExistence type="inferred from homology"/>
<accession>A0A402D4G9</accession>
<dbReference type="GO" id="GO:0016020">
    <property type="term" value="C:membrane"/>
    <property type="evidence" value="ECO:0007669"/>
    <property type="project" value="UniProtKB-SubCell"/>
</dbReference>
<dbReference type="OrthoDB" id="7626281at2"/>
<keyword evidence="4" id="KW-0633">Potassium transport</keyword>
<keyword evidence="8" id="KW-1133">Transmembrane helix</keyword>
<comment type="catalytic activity">
    <reaction evidence="12">
        <text>K(+)(in) = K(+)(out)</text>
        <dbReference type="Rhea" id="RHEA:29463"/>
        <dbReference type="ChEBI" id="CHEBI:29103"/>
    </reaction>
</comment>
<dbReference type="GO" id="GO:0005267">
    <property type="term" value="F:potassium channel activity"/>
    <property type="evidence" value="ECO:0007669"/>
    <property type="project" value="UniProtKB-KW"/>
</dbReference>
<gene>
    <name evidence="13" type="ORF">CCAX7_12280</name>
</gene>
<sequence length="223" mass="25404">MLLRRTHASDGFDMSTQRIEAFSDGVFAIAITLLILELRVPEDSAGHHFDLAASLRSLWPSYFAYILSFVIVGIYWANHHFVFKLYKRTNHVFNLLNVFFLMCVSFLPFPTSVLAKHMQNAADERTAVAFYTFGLLLPALSWMLMWLYASKGYRLIDKRLTPSFVNYMTGQYILSTGLYLLALIASLINPKYGLGVAVGLTLLYLAPPKRPVYREIKEEESEG</sequence>
<evidence type="ECO:0000313" key="13">
    <source>
        <dbReference type="EMBL" id="BDI29177.1"/>
    </source>
</evidence>
<keyword evidence="3" id="KW-0813">Transport</keyword>
<dbReference type="Pfam" id="PF06736">
    <property type="entry name" value="TMEM175"/>
    <property type="match status" value="1"/>
</dbReference>
<dbReference type="GO" id="GO:0015252">
    <property type="term" value="F:proton channel activity"/>
    <property type="evidence" value="ECO:0007669"/>
    <property type="project" value="InterPro"/>
</dbReference>
<keyword evidence="14" id="KW-1185">Reference proteome</keyword>
<evidence type="ECO:0000313" key="14">
    <source>
        <dbReference type="Proteomes" id="UP000287394"/>
    </source>
</evidence>
<organism evidence="13 14">
    <name type="scientific">Capsulimonas corticalis</name>
    <dbReference type="NCBI Taxonomy" id="2219043"/>
    <lineage>
        <taxon>Bacteria</taxon>
        <taxon>Bacillati</taxon>
        <taxon>Armatimonadota</taxon>
        <taxon>Armatimonadia</taxon>
        <taxon>Capsulimonadales</taxon>
        <taxon>Capsulimonadaceae</taxon>
        <taxon>Capsulimonas</taxon>
    </lineage>
</organism>
<dbReference type="AlphaFoldDB" id="A0A402D4G9"/>
<dbReference type="KEGG" id="ccot:CCAX7_12280"/>